<protein>
    <submittedName>
        <fullName evidence="2">Uncharacterized protein</fullName>
    </submittedName>
</protein>
<proteinExistence type="predicted"/>
<comment type="caution">
    <text evidence="2">The sequence shown here is derived from an EMBL/GenBank/DDBJ whole genome shotgun (WGS) entry which is preliminary data.</text>
</comment>
<reference evidence="2 3" key="1">
    <citation type="submission" date="2019-03" db="EMBL/GenBank/DDBJ databases">
        <title>First draft genome of Liparis tanakae, snailfish: a comprehensive survey of snailfish specific genes.</title>
        <authorList>
            <person name="Kim W."/>
            <person name="Song I."/>
            <person name="Jeong J.-H."/>
            <person name="Kim D."/>
            <person name="Kim S."/>
            <person name="Ryu S."/>
            <person name="Song J.Y."/>
            <person name="Lee S.K."/>
        </authorList>
    </citation>
    <scope>NUCLEOTIDE SEQUENCE [LARGE SCALE GENOMIC DNA]</scope>
    <source>
        <tissue evidence="2">Muscle</tissue>
    </source>
</reference>
<accession>A0A4Z2E1Z0</accession>
<feature type="region of interest" description="Disordered" evidence="1">
    <location>
        <begin position="58"/>
        <end position="80"/>
    </location>
</feature>
<gene>
    <name evidence="2" type="ORF">EYF80_067103</name>
</gene>
<feature type="compositionally biased region" description="Polar residues" evidence="1">
    <location>
        <begin position="69"/>
        <end position="80"/>
    </location>
</feature>
<evidence type="ECO:0000313" key="3">
    <source>
        <dbReference type="Proteomes" id="UP000314294"/>
    </source>
</evidence>
<evidence type="ECO:0000256" key="1">
    <source>
        <dbReference type="SAM" id="MobiDB-lite"/>
    </source>
</evidence>
<feature type="region of interest" description="Disordered" evidence="1">
    <location>
        <begin position="16"/>
        <end position="44"/>
    </location>
</feature>
<dbReference type="Proteomes" id="UP000314294">
    <property type="component" value="Unassembled WGS sequence"/>
</dbReference>
<evidence type="ECO:0000313" key="2">
    <source>
        <dbReference type="EMBL" id="TNN22781.1"/>
    </source>
</evidence>
<name>A0A4Z2E1Z0_9TELE</name>
<keyword evidence="3" id="KW-1185">Reference proteome</keyword>
<dbReference type="AlphaFoldDB" id="A0A4Z2E1Z0"/>
<sequence length="80" mass="9073">MERLDFHLRLLQVDTRRSVSGRSASHGDEALSAPLRKHNSPPPLSVLWPRFTARLEQQRTTDAARKRNVTMNHGSTTRGV</sequence>
<organism evidence="2 3">
    <name type="scientific">Liparis tanakae</name>
    <name type="common">Tanaka's snailfish</name>
    <dbReference type="NCBI Taxonomy" id="230148"/>
    <lineage>
        <taxon>Eukaryota</taxon>
        <taxon>Metazoa</taxon>
        <taxon>Chordata</taxon>
        <taxon>Craniata</taxon>
        <taxon>Vertebrata</taxon>
        <taxon>Euteleostomi</taxon>
        <taxon>Actinopterygii</taxon>
        <taxon>Neopterygii</taxon>
        <taxon>Teleostei</taxon>
        <taxon>Neoteleostei</taxon>
        <taxon>Acanthomorphata</taxon>
        <taxon>Eupercaria</taxon>
        <taxon>Perciformes</taxon>
        <taxon>Cottioidei</taxon>
        <taxon>Cottales</taxon>
        <taxon>Liparidae</taxon>
        <taxon>Liparis</taxon>
    </lineage>
</organism>
<dbReference type="EMBL" id="SRLO01021005">
    <property type="protein sequence ID" value="TNN22781.1"/>
    <property type="molecule type" value="Genomic_DNA"/>
</dbReference>